<dbReference type="Pfam" id="PF21074">
    <property type="entry name" value="GDH_C"/>
    <property type="match status" value="1"/>
</dbReference>
<feature type="domain" description="NAD-glutamate dehydrogenase catalytic" evidence="2">
    <location>
        <begin position="718"/>
        <end position="1213"/>
    </location>
</feature>
<dbReference type="Pfam" id="PF21079">
    <property type="entry name" value="GDH_HM2"/>
    <property type="match status" value="1"/>
</dbReference>
<evidence type="ECO:0000313" key="8">
    <source>
        <dbReference type="Proteomes" id="UP000274350"/>
    </source>
</evidence>
<feature type="domain" description="NAD-glutamate dehydrogenase ACT3" evidence="6">
    <location>
        <begin position="543"/>
        <end position="618"/>
    </location>
</feature>
<dbReference type="Pfam" id="PF21075">
    <property type="entry name" value="GDH_ACT1"/>
    <property type="match status" value="1"/>
</dbReference>
<dbReference type="InterPro" id="IPR024727">
    <property type="entry name" value="NAD_Glu_DH_N_ACT1"/>
</dbReference>
<evidence type="ECO:0000259" key="5">
    <source>
        <dbReference type="Pfam" id="PF21076"/>
    </source>
</evidence>
<dbReference type="InterPro" id="IPR049056">
    <property type="entry name" value="NAD_Glu_DH_HM3"/>
</dbReference>
<sequence length="1590" mass="174730">MTTSHLAELLAYAQEHTGPAADRQNGFVAAYFENTDPDEIVTRGPATLFALANAHWRLLDAPRTAHSPKVRVFNPTLAEDGFVSDHTVVQIVNDNMPFLVDSVTMAINRSGRTAHWIVHPLMNVARDAQGAIAGVSTVAAAHAAGQKENIESLILVECDRIVGVPEQQALAEDLRRVLADVRSAVDDWPAMLARVQTVTVAAHNAPLSPANREEGIAFLNWLEARHFTFLGARDYDLKRDGDSVSMVARPDSGLGILRGSVQTIETRLSPEAVALVDSEELVLVTKTMTRATVHRPAWLDYIGVKRFDESGQVIGESRFLGLYTSTAYSATVDQIPQVRQRTAAVMSNAGVVPDSHAAKSLQSILDDYPRDELFQIDTATLTEHAIGILRLQERQRTRLFLRRDPFGRFTSAQVFVPRDRYNTELRVKISAELMSALNGQSVEFTPMLTDSPLARIHYLVRAKEHAPHNVNLAALEARIAKLAQRWEDDCTTELLRAHGEGQGLALAHRFANAFSTAYREDFSALVAAEDADMLANLSASSPLAVKLYRPLDAAAGILRFKIYNTAKVALSDSLPVLERMGARVLDEHPYHIAGTGKNAGESLWIHDLGLQLPPSTDLSTVKARFESLFALAWRAEVESDDLNRLVLSTTLDARAIAVLRAYTRYFKQLGFSFSQTYIEATLNKNAGIAQAIAELFEMRFNPALEVDREHAQQQLKSQIETHLGNVASLDEDRILRQFFATVLATLRTNVWQSAASGADKPYMSFKLNPREVPGVPEPKPLFEIWVYSPRVEGVHLRGGKVARGGLRWSDRREDFRTEILGLVKAQQVKNTVIVPVGSKGGFVLKNAPPASDREAYQAEGIACYKLFLSGLLDLTDNVVKGNVVAPLNVVRHDADDPYLVVAADKGTATFSDIANGVSADYGFWLGDAFASGGSVGYDHKKMGITARGAWESVKRHFRSFAINTQTTPFTVAGIGDMSGDVFGNGMLLSEQIKLVVAFDHRHIFIDPTPDVASSFAERQRLFALPRSSWDDYDKSLISAGGGVYPRSAKSISLSPQARAVIGIDNTEITPVELLKAILQAPVDLLYNGGIGTYVKATFETHAQVGDKSSDAFRVNGNELRCKVLAEGGNLGCTQNGRIEFAQHGGRIYTDAIDNSAGVDCSDHEVNIKILLGSIVEAGDLTLKQRNDLLASMTDEVGLLVLTDNYYQSQALDIATHRPMYVLDGQQRLMQSLESQGRLNRAIEFLPNDEEIARRKSRKQGLTAPEGAVVLAYAKMSVFDELLASNLPDDPYFSGALKAYFPKVLSERFGPAIAAHPLKREIIATFISNTVVNRTGATFVNFIASEAGATAADVIRSFTLAREIFDLEPLWDQIDALDYRVDAKLQLDLLTRLTAIAQRASRWMLRVGAQSTDLPTLIQHYQPAAREMRAHLQEWLPEAAYDNWQQAAEILVNAGVEAMLAQHLTALEFIFPALDLVDLAQSCNIDLEQAARAYFGVDAELGLTGWRNQINRLPTDTLWQTQARGSARDDVYSIASQITKGLLSRNEEVGTWREQHAPAIARLCKLLGSISTQGADLAPVSVALRELRHLA</sequence>
<feature type="domain" description="NAD-glutamate dehydrogenase N-terminal ACT1" evidence="4">
    <location>
        <begin position="27"/>
        <end position="174"/>
    </location>
</feature>
<feature type="domain" description="NAD-specific glutamate dehydrogenase C-terminal" evidence="3">
    <location>
        <begin position="1258"/>
        <end position="1587"/>
    </location>
</feature>
<dbReference type="SUPFAM" id="SSF53223">
    <property type="entry name" value="Aminoacid dehydrogenase-like, N-terminal domain"/>
    <property type="match status" value="1"/>
</dbReference>
<feature type="domain" description="NAD-glutamate dehydrogenase ACT2" evidence="5">
    <location>
        <begin position="398"/>
        <end position="487"/>
    </location>
</feature>
<name>A0A6M4A773_9BURK</name>
<dbReference type="InterPro" id="IPR028971">
    <property type="entry name" value="NAD-GDH_cat"/>
</dbReference>
<evidence type="ECO:0000259" key="3">
    <source>
        <dbReference type="Pfam" id="PF21074"/>
    </source>
</evidence>
<dbReference type="EMBL" id="CP051152">
    <property type="protein sequence ID" value="QJQ07013.1"/>
    <property type="molecule type" value="Genomic_DNA"/>
</dbReference>
<dbReference type="InterPro" id="IPR049059">
    <property type="entry name" value="NAD_Glu_DH_HM1"/>
</dbReference>
<accession>A0A6M4A773</accession>
<dbReference type="PANTHER" id="PTHR43403:SF1">
    <property type="entry name" value="NAD-SPECIFIC GLUTAMATE DEHYDROGENASE"/>
    <property type="match status" value="1"/>
</dbReference>
<dbReference type="PANTHER" id="PTHR43403">
    <property type="entry name" value="NAD-SPECIFIC GLUTAMATE DEHYDROGENASE"/>
    <property type="match status" value="1"/>
</dbReference>
<dbReference type="InterPro" id="IPR007780">
    <property type="entry name" value="NAD_Glu_DH_bac"/>
</dbReference>
<proteinExistence type="predicted"/>
<dbReference type="InterPro" id="IPR049062">
    <property type="entry name" value="NAD_Glu_DH_ACT2"/>
</dbReference>
<gene>
    <name evidence="7" type="ORF">EJG51_015545</name>
</gene>
<evidence type="ECO:0000259" key="4">
    <source>
        <dbReference type="Pfam" id="PF21075"/>
    </source>
</evidence>
<dbReference type="InterPro" id="IPR049064">
    <property type="entry name" value="NAD_Glu_DH_ACT3"/>
</dbReference>
<dbReference type="Gene3D" id="3.40.50.720">
    <property type="entry name" value="NAD(P)-binding Rossmann-like Domain"/>
    <property type="match status" value="1"/>
</dbReference>
<organism evidence="7 8">
    <name type="scientific">Undibacterium piscinae</name>
    <dbReference type="NCBI Taxonomy" id="2495591"/>
    <lineage>
        <taxon>Bacteria</taxon>
        <taxon>Pseudomonadati</taxon>
        <taxon>Pseudomonadota</taxon>
        <taxon>Betaproteobacteria</taxon>
        <taxon>Burkholderiales</taxon>
        <taxon>Oxalobacteraceae</taxon>
        <taxon>Undibacterium</taxon>
    </lineage>
</organism>
<dbReference type="InterPro" id="IPR049058">
    <property type="entry name" value="NAD_Glu_DH_HM2"/>
</dbReference>
<reference evidence="7 8" key="1">
    <citation type="journal article" date="2019" name="Int. J. Syst. Evol. Microbiol.">
        <title>Undibacterium piscinae sp. nov., isolated from Korean shiner intestine.</title>
        <authorList>
            <person name="Lee S.Y."/>
            <person name="Kang W."/>
            <person name="Kim P.S."/>
            <person name="Kim H.S."/>
            <person name="Sung H."/>
            <person name="Shin N.R."/>
            <person name="Whon T.W."/>
            <person name="Yun J.H."/>
            <person name="Lee J.Y."/>
            <person name="Lee J.Y."/>
            <person name="Jung M.J."/>
            <person name="Jeong Y.S."/>
            <person name="Tak E.J."/>
            <person name="Han J.E."/>
            <person name="Hyun D.W."/>
            <person name="Kang M.S."/>
            <person name="Lee K.E."/>
            <person name="Lee B.H."/>
            <person name="Bae J.W."/>
        </authorList>
    </citation>
    <scope>NUCLEOTIDE SEQUENCE [LARGE SCALE GENOMIC DNA]</scope>
    <source>
        <strain evidence="7 8">S11R28</strain>
    </source>
</reference>
<evidence type="ECO:0000313" key="7">
    <source>
        <dbReference type="EMBL" id="QJQ07013.1"/>
    </source>
</evidence>
<evidence type="ECO:0000259" key="2">
    <source>
        <dbReference type="Pfam" id="PF05088"/>
    </source>
</evidence>
<dbReference type="SUPFAM" id="SSF51735">
    <property type="entry name" value="NAD(P)-binding Rossmann-fold domains"/>
    <property type="match status" value="1"/>
</dbReference>
<dbReference type="GO" id="GO:0004069">
    <property type="term" value="F:L-aspartate:2-oxoglutarate aminotransferase activity"/>
    <property type="evidence" value="ECO:0007669"/>
    <property type="project" value="InterPro"/>
</dbReference>
<dbReference type="Pfam" id="PF21073">
    <property type="entry name" value="GDH_HM1"/>
    <property type="match status" value="1"/>
</dbReference>
<dbReference type="GO" id="GO:0004352">
    <property type="term" value="F:glutamate dehydrogenase (NAD+) activity"/>
    <property type="evidence" value="ECO:0007669"/>
    <property type="project" value="InterPro"/>
</dbReference>
<keyword evidence="8" id="KW-1185">Reference proteome</keyword>
<dbReference type="PIRSF" id="PIRSF036761">
    <property type="entry name" value="GDH_Mll4104"/>
    <property type="match status" value="1"/>
</dbReference>
<dbReference type="InterPro" id="IPR048381">
    <property type="entry name" value="GDH_C"/>
</dbReference>
<dbReference type="KEGG" id="upi:EJG51_015545"/>
<dbReference type="InterPro" id="IPR036291">
    <property type="entry name" value="NAD(P)-bd_dom_sf"/>
</dbReference>
<evidence type="ECO:0000259" key="6">
    <source>
        <dbReference type="Pfam" id="PF21077"/>
    </source>
</evidence>
<dbReference type="Pfam" id="PF21078">
    <property type="entry name" value="GDH_HM3"/>
    <property type="match status" value="1"/>
</dbReference>
<dbReference type="Pfam" id="PF21077">
    <property type="entry name" value="GDH_ACT3"/>
    <property type="match status" value="1"/>
</dbReference>
<evidence type="ECO:0000256" key="1">
    <source>
        <dbReference type="ARBA" id="ARBA00023002"/>
    </source>
</evidence>
<dbReference type="Pfam" id="PF21076">
    <property type="entry name" value="GDH_ACT2"/>
    <property type="match status" value="1"/>
</dbReference>
<dbReference type="InterPro" id="IPR046346">
    <property type="entry name" value="Aminoacid_DH-like_N_sf"/>
</dbReference>
<dbReference type="GO" id="GO:0006538">
    <property type="term" value="P:L-glutamate catabolic process"/>
    <property type="evidence" value="ECO:0007669"/>
    <property type="project" value="InterPro"/>
</dbReference>
<dbReference type="OrthoDB" id="9758052at2"/>
<keyword evidence="1" id="KW-0560">Oxidoreductase</keyword>
<dbReference type="Proteomes" id="UP000274350">
    <property type="component" value="Chromosome"/>
</dbReference>
<protein>
    <submittedName>
        <fullName evidence="7">NAD-glutamate dehydrogenase</fullName>
    </submittedName>
</protein>
<dbReference type="Pfam" id="PF05088">
    <property type="entry name" value="Bac_GDH_CD"/>
    <property type="match status" value="1"/>
</dbReference>